<accession>A0A1L7LGS9</accession>
<dbReference type="Proteomes" id="UP000217758">
    <property type="component" value="Chromosome"/>
</dbReference>
<dbReference type="InterPro" id="IPR009839">
    <property type="entry name" value="SseB_N"/>
</dbReference>
<dbReference type="KEGG" id="strg:SRT_01530"/>
<dbReference type="Pfam" id="PF07179">
    <property type="entry name" value="SseB"/>
    <property type="match status" value="1"/>
</dbReference>
<evidence type="ECO:0000313" key="3">
    <source>
        <dbReference type="Proteomes" id="UP000217758"/>
    </source>
</evidence>
<protein>
    <recommendedName>
        <fullName evidence="1">SseB protein N-terminal domain-containing protein</fullName>
    </recommendedName>
</protein>
<evidence type="ECO:0000259" key="1">
    <source>
        <dbReference type="Pfam" id="PF07179"/>
    </source>
</evidence>
<dbReference type="RefSeq" id="WP_128832721.1">
    <property type="nucleotide sequence ID" value="NZ_AP014612.1"/>
</dbReference>
<dbReference type="AlphaFoldDB" id="A0A1L7LGS9"/>
<dbReference type="EMBL" id="AP014612">
    <property type="protein sequence ID" value="BAQ23414.1"/>
    <property type="molecule type" value="Genomic_DNA"/>
</dbReference>
<organism evidence="2 3">
    <name type="scientific">Streptococcus troglodytae</name>
    <dbReference type="NCBI Taxonomy" id="1111760"/>
    <lineage>
        <taxon>Bacteria</taxon>
        <taxon>Bacillati</taxon>
        <taxon>Bacillota</taxon>
        <taxon>Bacilli</taxon>
        <taxon>Lactobacillales</taxon>
        <taxon>Streptococcaceae</taxon>
        <taxon>Streptococcus</taxon>
    </lineage>
</organism>
<proteinExistence type="predicted"/>
<name>A0A1L7LGS9_9STRE</name>
<sequence>MINKFNKELDMALRSFIKEPDNFLNSLTLVNSLHSFPVLASDQPYAIALDGQKVTPVFTDAEDLKLFKAQQTSARKQNWVERPSLDVLEEVIVNRLNGIVYNIKRTGDFGNSTIFKSNELVQFINNYTVILNTVFNEANQEADILDKYYLVPAFIHPKDNDDFDKGFPTMSNSDGESYVPIFSNLPSFVKWYHDKEFGLPFREAQGVIMTWKIADIQESETKASTLGVVINPFDDKQIVVEWSGME</sequence>
<gene>
    <name evidence="2" type="ORF">SRT_01530</name>
</gene>
<evidence type="ECO:0000313" key="2">
    <source>
        <dbReference type="EMBL" id="BAQ23414.1"/>
    </source>
</evidence>
<feature type="domain" description="SseB protein N-terminal" evidence="1">
    <location>
        <begin position="128"/>
        <end position="240"/>
    </location>
</feature>
<keyword evidence="3" id="KW-1185">Reference proteome</keyword>
<reference evidence="2 3" key="1">
    <citation type="journal article" date="2016" name="Microbiol. Immunol.">
        <title>Complete genome sequence of Streptococcus troglodytae TKU31 isolated from the oral cavity of a chimpanzee (Pan troglodytes).</title>
        <authorList>
            <person name="Okamoto M."/>
            <person name="Naito M."/>
            <person name="Miyanohara M."/>
            <person name="Imai S."/>
            <person name="Nomura Y."/>
            <person name="Saito W."/>
            <person name="Momoi Y."/>
            <person name="Takada K."/>
            <person name="Miyabe-Nishiwaki T."/>
            <person name="Tomonaga M."/>
            <person name="Hanada N."/>
        </authorList>
    </citation>
    <scope>NUCLEOTIDE SEQUENCE [LARGE SCALE GENOMIC DNA]</scope>
    <source>
        <strain evidence="3">TKU 31</strain>
    </source>
</reference>